<dbReference type="GO" id="GO:0005737">
    <property type="term" value="C:cytoplasm"/>
    <property type="evidence" value="ECO:0007669"/>
    <property type="project" value="TreeGrafter"/>
</dbReference>
<protein>
    <recommendedName>
        <fullName evidence="4">Protein PAL1</fullName>
    </recommendedName>
</protein>
<evidence type="ECO:0000256" key="1">
    <source>
        <dbReference type="SAM" id="MobiDB-lite"/>
    </source>
</evidence>
<dbReference type="PANTHER" id="PTHR28307:SF2">
    <property type="entry name" value="PROTEIN PAL1"/>
    <property type="match status" value="1"/>
</dbReference>
<feature type="compositionally biased region" description="Polar residues" evidence="1">
    <location>
        <begin position="17"/>
        <end position="70"/>
    </location>
</feature>
<dbReference type="InterPro" id="IPR013226">
    <property type="entry name" value="Pal1"/>
</dbReference>
<sequence>MAAAQLQVAPDRVASPLASNNPFRNRLASQTSPRPTSTNPFLDATETASSPNTMATNGASKSGAVETTTDLLGDMSLSSKPLPGRPAPNGDTKRENMPPPHMRRPPGHRPQMSDEERRRREAKMRAQKAELDIFADPSDPKRLLDKPHRRRNSESSVRGKPLDPEEEKKRRERKHREAKSRGKPQKRLDVIDKLDVTSIYGTGLFHHDGPFDACNPHRNRKGSRKAPMQAFPADSLNMRLGGSGPVNKKIDIDQFHGRTTEGYNDYNEAAIVDGDADYVRRPLPERTASFNPTSRDIVHGNETAGLGTSTFLDGAPASKKAIEEGAKEAAEQQQQMQLSRKKSLAQRFTRRDRSNTLENRINGKKIQGPDGLLTPTTPLDTAKSENGANPFFQNYDQEYEKKGAAIAFAEEQNKGRARASSSPRREMPAPLERSKTADSTGLPDEPRSAGDTKSGGGFLSRMKSLKTARKPRPERRDTSG</sequence>
<evidence type="ECO:0000313" key="3">
    <source>
        <dbReference type="Proteomes" id="UP000038010"/>
    </source>
</evidence>
<dbReference type="EMBL" id="LFJN01000025">
    <property type="protein sequence ID" value="KPI37269.1"/>
    <property type="molecule type" value="Genomic_DNA"/>
</dbReference>
<organism evidence="2 3">
    <name type="scientific">Cyphellophora attinorum</name>
    <dbReference type="NCBI Taxonomy" id="1664694"/>
    <lineage>
        <taxon>Eukaryota</taxon>
        <taxon>Fungi</taxon>
        <taxon>Dikarya</taxon>
        <taxon>Ascomycota</taxon>
        <taxon>Pezizomycotina</taxon>
        <taxon>Eurotiomycetes</taxon>
        <taxon>Chaetothyriomycetidae</taxon>
        <taxon>Chaetothyriales</taxon>
        <taxon>Cyphellophoraceae</taxon>
        <taxon>Cyphellophora</taxon>
    </lineage>
</organism>
<evidence type="ECO:0008006" key="4">
    <source>
        <dbReference type="Google" id="ProtNLM"/>
    </source>
</evidence>
<feature type="region of interest" description="Disordered" evidence="1">
    <location>
        <begin position="403"/>
        <end position="480"/>
    </location>
</feature>
<comment type="caution">
    <text evidence="2">The sequence shown here is derived from an EMBL/GenBank/DDBJ whole genome shotgun (WGS) entry which is preliminary data.</text>
</comment>
<feature type="region of interest" description="Disordered" evidence="1">
    <location>
        <begin position="330"/>
        <end position="391"/>
    </location>
</feature>
<feature type="compositionally biased region" description="Basic and acidic residues" evidence="1">
    <location>
        <begin position="423"/>
        <end position="436"/>
    </location>
</feature>
<dbReference type="VEuPathDB" id="FungiDB:AB675_1450"/>
<dbReference type="RefSeq" id="XP_017997232.1">
    <property type="nucleotide sequence ID" value="XM_018141343.1"/>
</dbReference>
<dbReference type="OrthoDB" id="5352132at2759"/>
<feature type="compositionally biased region" description="Basic and acidic residues" evidence="1">
    <location>
        <begin position="160"/>
        <end position="169"/>
    </location>
</feature>
<feature type="compositionally biased region" description="Basic residues" evidence="1">
    <location>
        <begin position="170"/>
        <end position="185"/>
    </location>
</feature>
<feature type="region of interest" description="Disordered" evidence="1">
    <location>
        <begin position="1"/>
        <end position="188"/>
    </location>
</feature>
<evidence type="ECO:0000313" key="2">
    <source>
        <dbReference type="EMBL" id="KPI37269.1"/>
    </source>
</evidence>
<dbReference type="Pfam" id="PF08316">
    <property type="entry name" value="Pal1"/>
    <property type="match status" value="1"/>
</dbReference>
<proteinExistence type="predicted"/>
<feature type="compositionally biased region" description="Basic and acidic residues" evidence="1">
    <location>
        <begin position="111"/>
        <end position="131"/>
    </location>
</feature>
<feature type="compositionally biased region" description="Basic residues" evidence="1">
    <location>
        <begin position="463"/>
        <end position="473"/>
    </location>
</feature>
<feature type="compositionally biased region" description="Basic residues" evidence="1">
    <location>
        <begin position="339"/>
        <end position="348"/>
    </location>
</feature>
<gene>
    <name evidence="2" type="ORF">AB675_1450</name>
</gene>
<dbReference type="AlphaFoldDB" id="A0A0N0NK08"/>
<keyword evidence="3" id="KW-1185">Reference proteome</keyword>
<dbReference type="GeneID" id="28733223"/>
<feature type="compositionally biased region" description="Low complexity" evidence="1">
    <location>
        <begin position="368"/>
        <end position="381"/>
    </location>
</feature>
<name>A0A0N0NK08_9EURO</name>
<dbReference type="PANTHER" id="PTHR28307">
    <property type="entry name" value="PROTEIN PAL1"/>
    <property type="match status" value="1"/>
</dbReference>
<dbReference type="STRING" id="1664694.A0A0N0NK08"/>
<accession>A0A0N0NK08</accession>
<reference evidence="2 3" key="1">
    <citation type="submission" date="2015-06" db="EMBL/GenBank/DDBJ databases">
        <title>Draft genome of the ant-associated black yeast Phialophora attae CBS 131958.</title>
        <authorList>
            <person name="Moreno L.F."/>
            <person name="Stielow B.J."/>
            <person name="de Hoog S."/>
            <person name="Vicente V.A."/>
            <person name="Weiss V.A."/>
            <person name="de Vries M."/>
            <person name="Cruz L.M."/>
            <person name="Souza E.M."/>
        </authorList>
    </citation>
    <scope>NUCLEOTIDE SEQUENCE [LARGE SCALE GENOMIC DNA]</scope>
    <source>
        <strain evidence="2 3">CBS 131958</strain>
    </source>
</reference>
<dbReference type="Proteomes" id="UP000038010">
    <property type="component" value="Unassembled WGS sequence"/>
</dbReference>